<dbReference type="SUPFAM" id="SSF46689">
    <property type="entry name" value="Homeodomain-like"/>
    <property type="match status" value="1"/>
</dbReference>
<dbReference type="PANTHER" id="PTHR30055">
    <property type="entry name" value="HTH-TYPE TRANSCRIPTIONAL REGULATOR RUTR"/>
    <property type="match status" value="1"/>
</dbReference>
<gene>
    <name evidence="6" type="ORF">FHR37_004987</name>
    <name evidence="7" type="ORF">SAMN05421678_11272</name>
</gene>
<dbReference type="Proteomes" id="UP000533017">
    <property type="component" value="Unassembled WGS sequence"/>
</dbReference>
<reference evidence="7 8" key="1">
    <citation type="submission" date="2016-10" db="EMBL/GenBank/DDBJ databases">
        <authorList>
            <person name="de Groot N.N."/>
        </authorList>
    </citation>
    <scope>NUCLEOTIDE SEQUENCE [LARGE SCALE GENOMIC DNA]</scope>
    <source>
        <strain evidence="7 8">CPCC 202808</strain>
    </source>
</reference>
<accession>A0A1I2XA51</accession>
<proteinExistence type="predicted"/>
<dbReference type="PROSITE" id="PS50977">
    <property type="entry name" value="HTH_TETR_2"/>
    <property type="match status" value="1"/>
</dbReference>
<evidence type="ECO:0000313" key="6">
    <source>
        <dbReference type="EMBL" id="NYH86136.1"/>
    </source>
</evidence>
<reference evidence="6 9" key="2">
    <citation type="submission" date="2020-07" db="EMBL/GenBank/DDBJ databases">
        <title>Sequencing the genomes of 1000 actinobacteria strains.</title>
        <authorList>
            <person name="Klenk H.-P."/>
        </authorList>
    </citation>
    <scope>NUCLEOTIDE SEQUENCE [LARGE SCALE GENOMIC DNA]</scope>
    <source>
        <strain evidence="6 9">DSM 45117</strain>
    </source>
</reference>
<dbReference type="InterPro" id="IPR009057">
    <property type="entry name" value="Homeodomain-like_sf"/>
</dbReference>
<evidence type="ECO:0000313" key="7">
    <source>
        <dbReference type="EMBL" id="SFH10282.1"/>
    </source>
</evidence>
<name>A0A1I2XA51_9ACTN</name>
<dbReference type="AlphaFoldDB" id="A0A1I2XA51"/>
<dbReference type="PANTHER" id="PTHR30055:SF151">
    <property type="entry name" value="TRANSCRIPTIONAL REGULATORY PROTEIN"/>
    <property type="match status" value="1"/>
</dbReference>
<dbReference type="InterPro" id="IPR036271">
    <property type="entry name" value="Tet_transcr_reg_TetR-rel_C_sf"/>
</dbReference>
<dbReference type="GO" id="GO:0045892">
    <property type="term" value="P:negative regulation of DNA-templated transcription"/>
    <property type="evidence" value="ECO:0007669"/>
    <property type="project" value="InterPro"/>
</dbReference>
<protein>
    <submittedName>
        <fullName evidence="6">AcrR family transcriptional regulator</fullName>
    </submittedName>
    <submittedName>
        <fullName evidence="7">Regulatory protein, tetR family</fullName>
    </submittedName>
</protein>
<feature type="domain" description="HTH tetR-type" evidence="5">
    <location>
        <begin position="44"/>
        <end position="104"/>
    </location>
</feature>
<keyword evidence="3" id="KW-0804">Transcription</keyword>
<dbReference type="SUPFAM" id="SSF48498">
    <property type="entry name" value="Tetracyclin repressor-like, C-terminal domain"/>
    <property type="match status" value="1"/>
</dbReference>
<evidence type="ECO:0000256" key="3">
    <source>
        <dbReference type="ARBA" id="ARBA00023163"/>
    </source>
</evidence>
<organism evidence="7 8">
    <name type="scientific">Actinopolymorpha cephalotaxi</name>
    <dbReference type="NCBI Taxonomy" id="504797"/>
    <lineage>
        <taxon>Bacteria</taxon>
        <taxon>Bacillati</taxon>
        <taxon>Actinomycetota</taxon>
        <taxon>Actinomycetes</taxon>
        <taxon>Propionibacteriales</taxon>
        <taxon>Actinopolymorphaceae</taxon>
        <taxon>Actinopolymorpha</taxon>
    </lineage>
</organism>
<evidence type="ECO:0000313" key="8">
    <source>
        <dbReference type="Proteomes" id="UP000199052"/>
    </source>
</evidence>
<dbReference type="InterPro" id="IPR050109">
    <property type="entry name" value="HTH-type_TetR-like_transc_reg"/>
</dbReference>
<dbReference type="GO" id="GO:0003700">
    <property type="term" value="F:DNA-binding transcription factor activity"/>
    <property type="evidence" value="ECO:0007669"/>
    <property type="project" value="TreeGrafter"/>
</dbReference>
<dbReference type="InterPro" id="IPR001647">
    <property type="entry name" value="HTH_TetR"/>
</dbReference>
<dbReference type="Proteomes" id="UP000199052">
    <property type="component" value="Unassembled WGS sequence"/>
</dbReference>
<dbReference type="Pfam" id="PF02909">
    <property type="entry name" value="TetR_C_1"/>
    <property type="match status" value="1"/>
</dbReference>
<keyword evidence="1" id="KW-0805">Transcription regulation</keyword>
<dbReference type="RefSeq" id="WP_237768946.1">
    <property type="nucleotide sequence ID" value="NZ_FOOI01000012.1"/>
</dbReference>
<dbReference type="EMBL" id="FOOI01000012">
    <property type="protein sequence ID" value="SFH10282.1"/>
    <property type="molecule type" value="Genomic_DNA"/>
</dbReference>
<evidence type="ECO:0000259" key="5">
    <source>
        <dbReference type="PROSITE" id="PS50977"/>
    </source>
</evidence>
<evidence type="ECO:0000313" key="9">
    <source>
        <dbReference type="Proteomes" id="UP000533017"/>
    </source>
</evidence>
<dbReference type="InterPro" id="IPR004111">
    <property type="entry name" value="Repressor_TetR_C"/>
</dbReference>
<feature type="DNA-binding region" description="H-T-H motif" evidence="4">
    <location>
        <begin position="67"/>
        <end position="86"/>
    </location>
</feature>
<dbReference type="Gene3D" id="1.10.357.10">
    <property type="entry name" value="Tetracycline Repressor, domain 2"/>
    <property type="match status" value="1"/>
</dbReference>
<evidence type="ECO:0000256" key="1">
    <source>
        <dbReference type="ARBA" id="ARBA00023015"/>
    </source>
</evidence>
<evidence type="ECO:0000256" key="2">
    <source>
        <dbReference type="ARBA" id="ARBA00023125"/>
    </source>
</evidence>
<keyword evidence="9" id="KW-1185">Reference proteome</keyword>
<dbReference type="Pfam" id="PF00440">
    <property type="entry name" value="TetR_N"/>
    <property type="match status" value="1"/>
</dbReference>
<dbReference type="STRING" id="504797.SAMN05421678_11272"/>
<evidence type="ECO:0000256" key="4">
    <source>
        <dbReference type="PROSITE-ProRule" id="PRU00335"/>
    </source>
</evidence>
<dbReference type="GO" id="GO:0000976">
    <property type="term" value="F:transcription cis-regulatory region binding"/>
    <property type="evidence" value="ECO:0007669"/>
    <property type="project" value="TreeGrafter"/>
</dbReference>
<sequence length="271" mass="29002">MTTKDVPAEAAADVPADLPADVARLWRLPAGHQGMTGRRGRPAELTVDRVVGAAVALAEDLGLAGVTLPKVAEALHVTPMSLYRYIGSKDELFVLMEDLGWGPAPRLRITRGRWRSGLERWALAQQRVLREHPWLAHVPIGGPPRGPHLIGWMDVGLRALRDTGLDWASRLGALTVVSGYVRHSELMAQQLAAGRKAAGVDHQEQVEHAYGRDLARLVDADRCPDAAALFRSGLFEPSGGEPAADAGGEEFAFGLSVVLDGIAATIARTTA</sequence>
<dbReference type="EMBL" id="JACBZA010000001">
    <property type="protein sequence ID" value="NYH86136.1"/>
    <property type="molecule type" value="Genomic_DNA"/>
</dbReference>
<dbReference type="Gene3D" id="1.10.10.60">
    <property type="entry name" value="Homeodomain-like"/>
    <property type="match status" value="1"/>
</dbReference>
<keyword evidence="2 4" id="KW-0238">DNA-binding</keyword>